<evidence type="ECO:0000313" key="2">
    <source>
        <dbReference type="EMBL" id="KAI7838079.1"/>
    </source>
</evidence>
<accession>A0AAD5DPG1</accession>
<keyword evidence="1" id="KW-0732">Signal</keyword>
<evidence type="ECO:0000256" key="1">
    <source>
        <dbReference type="SAM" id="SignalP"/>
    </source>
</evidence>
<comment type="caution">
    <text evidence="2">The sequence shown here is derived from an EMBL/GenBank/DDBJ whole genome shotgun (WGS) entry which is preliminary data.</text>
</comment>
<evidence type="ECO:0000313" key="3">
    <source>
        <dbReference type="Proteomes" id="UP001205105"/>
    </source>
</evidence>
<feature type="chain" id="PRO_5041942590" evidence="1">
    <location>
        <begin position="23"/>
        <end position="379"/>
    </location>
</feature>
<protein>
    <submittedName>
        <fullName evidence="2">Uncharacterized protein</fullName>
    </submittedName>
</protein>
<organism evidence="2 3">
    <name type="scientific">Chlorella ohadii</name>
    <dbReference type="NCBI Taxonomy" id="2649997"/>
    <lineage>
        <taxon>Eukaryota</taxon>
        <taxon>Viridiplantae</taxon>
        <taxon>Chlorophyta</taxon>
        <taxon>core chlorophytes</taxon>
        <taxon>Trebouxiophyceae</taxon>
        <taxon>Chlorellales</taxon>
        <taxon>Chlorellaceae</taxon>
        <taxon>Chlorella clade</taxon>
        <taxon>Chlorella</taxon>
    </lineage>
</organism>
<dbReference type="EMBL" id="JADXDR010000136">
    <property type="protein sequence ID" value="KAI7838079.1"/>
    <property type="molecule type" value="Genomic_DNA"/>
</dbReference>
<dbReference type="Proteomes" id="UP001205105">
    <property type="component" value="Unassembled WGS sequence"/>
</dbReference>
<keyword evidence="3" id="KW-1185">Reference proteome</keyword>
<dbReference type="AlphaFoldDB" id="A0AAD5DPG1"/>
<proteinExistence type="predicted"/>
<feature type="signal peptide" evidence="1">
    <location>
        <begin position="1"/>
        <end position="22"/>
    </location>
</feature>
<sequence>MACTRLLVCLAALGLMAAGAQAQKMGAECGADTYANITLDAAAMQASADAGKWADYADIFNNGRFAERYSGDGLCTRMPNKRVPATTAGRLFCTNGTTMDKCEPFFHLAASAFRTLSLPDASPNQYLAAVWKPVVSGAAPYNAGCCGIRAEAAKALATVYLMVYTMHEVDVSVKGARYAADLAKKFELEDALVVYNGGGRPQSLGATMDRTASALCLRRDVAGAKAVAATIEAMMASYDTQAQLGLTVPPPLLPPSAPRFRDIFALNAAYNRFYELNVALMMRLTLLAAKQASAAQIRSRGGSACYRKCPGPANLAAARPYYLLVAPEGARSAPGANQQVLGATAAGANPAKAYKTVQAGLKAIAKEAGIDYEALVQRC</sequence>
<gene>
    <name evidence="2" type="ORF">COHA_008088</name>
</gene>
<reference evidence="2" key="1">
    <citation type="submission" date="2020-11" db="EMBL/GenBank/DDBJ databases">
        <title>Chlorella ohadii genome sequencing and assembly.</title>
        <authorList>
            <person name="Murik O."/>
            <person name="Treves H."/>
            <person name="Kedem I."/>
            <person name="Shotland Y."/>
            <person name="Kaplan A."/>
        </authorList>
    </citation>
    <scope>NUCLEOTIDE SEQUENCE</scope>
    <source>
        <strain evidence="2">1</strain>
    </source>
</reference>
<name>A0AAD5DPG1_9CHLO</name>